<dbReference type="Gene3D" id="2.30.130.30">
    <property type="entry name" value="Hypothetical protein"/>
    <property type="match status" value="1"/>
</dbReference>
<evidence type="ECO:0000313" key="5">
    <source>
        <dbReference type="Proteomes" id="UP001299608"/>
    </source>
</evidence>
<protein>
    <submittedName>
        <fullName evidence="2">DUF3850 domain-containing protein</fullName>
    </submittedName>
</protein>
<accession>A0AAW5BKT0</accession>
<dbReference type="SUPFAM" id="SSF88697">
    <property type="entry name" value="PUA domain-like"/>
    <property type="match status" value="1"/>
</dbReference>
<dbReference type="EMBL" id="JAKNGE010000001">
    <property type="protein sequence ID" value="MCG4744033.1"/>
    <property type="molecule type" value="Genomic_DNA"/>
</dbReference>
<evidence type="ECO:0000259" key="1">
    <source>
        <dbReference type="Pfam" id="PF12961"/>
    </source>
</evidence>
<keyword evidence="4" id="KW-1185">Reference proteome</keyword>
<dbReference type="RefSeq" id="WP_165641759.1">
    <property type="nucleotide sequence ID" value="NZ_JAAITT010000007.1"/>
</dbReference>
<proteinExistence type="predicted"/>
<dbReference type="InterPro" id="IPR015947">
    <property type="entry name" value="PUA-like_sf"/>
</dbReference>
<dbReference type="Proteomes" id="UP000669239">
    <property type="component" value="Unassembled WGS sequence"/>
</dbReference>
<gene>
    <name evidence="3" type="ORF">G5B36_06345</name>
    <name evidence="2" type="ORF">L0N08_01240</name>
</gene>
<evidence type="ECO:0000313" key="4">
    <source>
        <dbReference type="Proteomes" id="UP000669239"/>
    </source>
</evidence>
<reference evidence="3 4" key="1">
    <citation type="journal article" date="2020" name="Cell Host Microbe">
        <title>Functional and Genomic Variation between Human-Derived Isolates of Lachnospiraceae Reveals Inter- and Intra-Species Diversity.</title>
        <authorList>
            <person name="Sorbara M.T."/>
            <person name="Littmann E.R."/>
            <person name="Fontana E."/>
            <person name="Moody T.U."/>
            <person name="Kohout C.E."/>
            <person name="Gjonbalaj M."/>
            <person name="Eaton V."/>
            <person name="Seok R."/>
            <person name="Leiner I.M."/>
            <person name="Pamer E.G."/>
        </authorList>
    </citation>
    <scope>NUCLEOTIDE SEQUENCE [LARGE SCALE GENOMIC DNA]</scope>
    <source>
        <strain evidence="3 4">MSK.1.17</strain>
    </source>
</reference>
<reference evidence="2" key="3">
    <citation type="submission" date="2022-01" db="EMBL/GenBank/DDBJ databases">
        <title>Collection of gut derived symbiotic bacterial strains cultured from healthy donors.</title>
        <authorList>
            <person name="Lin H."/>
            <person name="Kohout C."/>
            <person name="Waligurski E."/>
            <person name="Pamer E.G."/>
        </authorList>
    </citation>
    <scope>NUCLEOTIDE SEQUENCE</scope>
    <source>
        <strain evidence="2">DFI.6.55</strain>
    </source>
</reference>
<dbReference type="Proteomes" id="UP001299608">
    <property type="component" value="Unassembled WGS sequence"/>
</dbReference>
<comment type="caution">
    <text evidence="2">The sequence shown here is derived from an EMBL/GenBank/DDBJ whole genome shotgun (WGS) entry which is preliminary data.</text>
</comment>
<evidence type="ECO:0000313" key="2">
    <source>
        <dbReference type="EMBL" id="MCG4744033.1"/>
    </source>
</evidence>
<evidence type="ECO:0000313" key="3">
    <source>
        <dbReference type="EMBL" id="NSJ48318.1"/>
    </source>
</evidence>
<dbReference type="InterPro" id="IPR039440">
    <property type="entry name" value="DUF3850"/>
</dbReference>
<dbReference type="EMBL" id="JAAITT010000007">
    <property type="protein sequence ID" value="NSJ48318.1"/>
    <property type="molecule type" value="Genomic_DNA"/>
</dbReference>
<sequence>MKVVKKKILTKYFKAVRAREKNFEIRKDEDNIQIGDLIVLEEWDNFYGYSGQVVRRYVKYVLRNAPEFGLKEGYCIIGW</sequence>
<reference evidence="3" key="2">
    <citation type="submission" date="2020-02" db="EMBL/GenBank/DDBJ databases">
        <authorList>
            <person name="Littmann E."/>
            <person name="Sorbara M."/>
        </authorList>
    </citation>
    <scope>NUCLEOTIDE SEQUENCE</scope>
    <source>
        <strain evidence="3">MSK.1.17</strain>
    </source>
</reference>
<dbReference type="Pfam" id="PF12961">
    <property type="entry name" value="DUF3850"/>
    <property type="match status" value="1"/>
</dbReference>
<organism evidence="2 5">
    <name type="scientific">Enterocloster aldenensis</name>
    <dbReference type="NCBI Taxonomy" id="358742"/>
    <lineage>
        <taxon>Bacteria</taxon>
        <taxon>Bacillati</taxon>
        <taxon>Bacillota</taxon>
        <taxon>Clostridia</taxon>
        <taxon>Lachnospirales</taxon>
        <taxon>Lachnospiraceae</taxon>
        <taxon>Enterocloster</taxon>
    </lineage>
</organism>
<dbReference type="AlphaFoldDB" id="A0AAW5BKT0"/>
<name>A0AAW5BKT0_9FIRM</name>
<feature type="domain" description="DUF3850" evidence="1">
    <location>
        <begin position="7"/>
        <end position="78"/>
    </location>
</feature>